<dbReference type="HOGENOM" id="CLU_052515_0_0_9"/>
<name>H1CXC8_9FIRM</name>
<dbReference type="RefSeq" id="WP_008858523.1">
    <property type="nucleotide sequence ID" value="NZ_JH591187.1"/>
</dbReference>
<sequence length="397" mass="42863">MKNWKKKLTAAMLAAVCLTGAAAPVTVEAATTTQKILYGAAALLFISSYYTRMDDKAGMQLLDQCQQQTGVYESAEADNRVQSIYENIRNTGAVERNYNVYVSPSEDINAFMSLGGVLCVNKGSLDAFDDDELAYVMAHEISHGEKRHNVNGVKKSVGLITALDIYLGSDASYGEYLLGNIAANYVANAVFTKDQEKEADDMGFQYLVEAGYNPGGGAASMQVLKDKYGESSPSGIKAVLAPGNHPKTSDRINKNLKWMKQYSGGHVDVKDGWIVVNGEKAFQPSAAGRYTDKERTFLTAGKLDRLYHAGHVPDAVIQDDTIYCGNTAVYSLSSAEDGKLYVANLNKGIAKDRGEAVQSDFDIDSRRKKIEKKAKAGKQNGGSVENEVQAGAIPEAG</sequence>
<dbReference type="EMBL" id="ADLT01000001">
    <property type="protein sequence ID" value="EHO63959.1"/>
    <property type="molecule type" value="Genomic_DNA"/>
</dbReference>
<dbReference type="GO" id="GO:0016020">
    <property type="term" value="C:membrane"/>
    <property type="evidence" value="ECO:0007669"/>
    <property type="project" value="TreeGrafter"/>
</dbReference>
<dbReference type="GO" id="GO:0046872">
    <property type="term" value="F:metal ion binding"/>
    <property type="evidence" value="ECO:0007669"/>
    <property type="project" value="UniProtKB-KW"/>
</dbReference>
<evidence type="ECO:0000256" key="5">
    <source>
        <dbReference type="ARBA" id="ARBA00023049"/>
    </source>
</evidence>
<protein>
    <recommendedName>
        <fullName evidence="9">Peptidase M48 domain-containing protein</fullName>
    </recommendedName>
</protein>
<evidence type="ECO:0000256" key="3">
    <source>
        <dbReference type="ARBA" id="ARBA00022801"/>
    </source>
</evidence>
<dbReference type="PANTHER" id="PTHR22726:SF1">
    <property type="entry name" value="METALLOENDOPEPTIDASE OMA1, MITOCHONDRIAL"/>
    <property type="match status" value="1"/>
</dbReference>
<dbReference type="OrthoDB" id="1624239at2"/>
<keyword evidence="2" id="KW-0479">Metal-binding</keyword>
<evidence type="ECO:0000313" key="10">
    <source>
        <dbReference type="EMBL" id="EHO63959.1"/>
    </source>
</evidence>
<comment type="cofactor">
    <cofactor evidence="6">
        <name>Zn(2+)</name>
        <dbReference type="ChEBI" id="CHEBI:29105"/>
    </cofactor>
    <text evidence="6">Binds 1 zinc ion per subunit.</text>
</comment>
<keyword evidence="4 6" id="KW-0862">Zinc</keyword>
<feature type="region of interest" description="Disordered" evidence="7">
    <location>
        <begin position="369"/>
        <end position="397"/>
    </location>
</feature>
<evidence type="ECO:0000256" key="6">
    <source>
        <dbReference type="RuleBase" id="RU003983"/>
    </source>
</evidence>
<keyword evidence="11" id="KW-1185">Reference proteome</keyword>
<dbReference type="AlphaFoldDB" id="H1CXC8"/>
<dbReference type="GO" id="GO:0004222">
    <property type="term" value="F:metalloendopeptidase activity"/>
    <property type="evidence" value="ECO:0007669"/>
    <property type="project" value="InterPro"/>
</dbReference>
<dbReference type="Pfam" id="PF01435">
    <property type="entry name" value="Peptidase_M48"/>
    <property type="match status" value="1"/>
</dbReference>
<evidence type="ECO:0000256" key="2">
    <source>
        <dbReference type="ARBA" id="ARBA00022723"/>
    </source>
</evidence>
<evidence type="ECO:0000256" key="1">
    <source>
        <dbReference type="ARBA" id="ARBA00022670"/>
    </source>
</evidence>
<evidence type="ECO:0000256" key="8">
    <source>
        <dbReference type="SAM" id="SignalP"/>
    </source>
</evidence>
<evidence type="ECO:0000256" key="7">
    <source>
        <dbReference type="SAM" id="MobiDB-lite"/>
    </source>
</evidence>
<evidence type="ECO:0000256" key="4">
    <source>
        <dbReference type="ARBA" id="ARBA00022833"/>
    </source>
</evidence>
<keyword evidence="1 6" id="KW-0645">Protease</keyword>
<dbReference type="InterPro" id="IPR051156">
    <property type="entry name" value="Mito/Outer_Membr_Metalloprot"/>
</dbReference>
<accession>H1CXC8</accession>
<dbReference type="PANTHER" id="PTHR22726">
    <property type="entry name" value="METALLOENDOPEPTIDASE OMA1"/>
    <property type="match status" value="1"/>
</dbReference>
<feature type="chain" id="PRO_5003548309" description="Peptidase M48 domain-containing protein" evidence="8">
    <location>
        <begin position="30"/>
        <end position="397"/>
    </location>
</feature>
<proteinExistence type="inferred from homology"/>
<dbReference type="STRING" id="742743.HMPREF9453_00016"/>
<comment type="similarity">
    <text evidence="6">Belongs to the peptidase M48 family.</text>
</comment>
<dbReference type="InterPro" id="IPR001915">
    <property type="entry name" value="Peptidase_M48"/>
</dbReference>
<feature type="signal peptide" evidence="8">
    <location>
        <begin position="1"/>
        <end position="29"/>
    </location>
</feature>
<dbReference type="CDD" id="cd07324">
    <property type="entry name" value="M48C_Oma1-like"/>
    <property type="match status" value="1"/>
</dbReference>
<dbReference type="PATRIC" id="fig|742743.3.peg.18"/>
<feature type="domain" description="Peptidase M48" evidence="9">
    <location>
        <begin position="80"/>
        <end position="254"/>
    </location>
</feature>
<dbReference type="eggNOG" id="COG4783">
    <property type="taxonomic scope" value="Bacteria"/>
</dbReference>
<evidence type="ECO:0000313" key="11">
    <source>
        <dbReference type="Proteomes" id="UP000003277"/>
    </source>
</evidence>
<keyword evidence="8" id="KW-0732">Signal</keyword>
<keyword evidence="3 6" id="KW-0378">Hydrolase</keyword>
<gene>
    <name evidence="10" type="ORF">HMPREF9453_00016</name>
</gene>
<reference evidence="10 11" key="1">
    <citation type="submission" date="2011-11" db="EMBL/GenBank/DDBJ databases">
        <title>The Genome Sequence of Dialister succinatiphilus YIT 11850.</title>
        <authorList>
            <consortium name="The Broad Institute Genome Sequencing Platform"/>
            <person name="Earl A."/>
            <person name="Ward D."/>
            <person name="Feldgarden M."/>
            <person name="Gevers D."/>
            <person name="Morotomi M."/>
            <person name="Young S.K."/>
            <person name="Zeng Q."/>
            <person name="Gargeya S."/>
            <person name="Fitzgerald M."/>
            <person name="Haas B."/>
            <person name="Abouelleil A."/>
            <person name="Alvarado L."/>
            <person name="Arachchi H.M."/>
            <person name="Berlin A."/>
            <person name="Brown A."/>
            <person name="Chapman S.B."/>
            <person name="Dunbar C."/>
            <person name="Gearin G."/>
            <person name="Goldberg J."/>
            <person name="Griggs A."/>
            <person name="Gujja S."/>
            <person name="Heiman D."/>
            <person name="Howarth C."/>
            <person name="Lui A."/>
            <person name="MacDonald P.J.P."/>
            <person name="Montmayeur A."/>
            <person name="Murphy C."/>
            <person name="Neiman D."/>
            <person name="Pearson M."/>
            <person name="Priest M."/>
            <person name="Roberts A."/>
            <person name="Saif S."/>
            <person name="Shea T."/>
            <person name="Sisk P."/>
            <person name="Stolte C."/>
            <person name="Sykes S."/>
            <person name="Wortman J."/>
            <person name="Nusbaum C."/>
            <person name="Birren B."/>
        </authorList>
    </citation>
    <scope>NUCLEOTIDE SEQUENCE [LARGE SCALE GENOMIC DNA]</scope>
    <source>
        <strain evidence="10 11">YIT 11850</strain>
    </source>
</reference>
<organism evidence="10 11">
    <name type="scientific">Dialister succinatiphilus YIT 11850</name>
    <dbReference type="NCBI Taxonomy" id="742743"/>
    <lineage>
        <taxon>Bacteria</taxon>
        <taxon>Bacillati</taxon>
        <taxon>Bacillota</taxon>
        <taxon>Negativicutes</taxon>
        <taxon>Veillonellales</taxon>
        <taxon>Veillonellaceae</taxon>
        <taxon>Dialister</taxon>
    </lineage>
</organism>
<evidence type="ECO:0000259" key="9">
    <source>
        <dbReference type="Pfam" id="PF01435"/>
    </source>
</evidence>
<dbReference type="GO" id="GO:0051603">
    <property type="term" value="P:proteolysis involved in protein catabolic process"/>
    <property type="evidence" value="ECO:0007669"/>
    <property type="project" value="TreeGrafter"/>
</dbReference>
<dbReference type="Gene3D" id="3.30.2010.10">
    <property type="entry name" value="Metalloproteases ('zincins'), catalytic domain"/>
    <property type="match status" value="1"/>
</dbReference>
<comment type="caution">
    <text evidence="10">The sequence shown here is derived from an EMBL/GenBank/DDBJ whole genome shotgun (WGS) entry which is preliminary data.</text>
</comment>
<dbReference type="Proteomes" id="UP000003277">
    <property type="component" value="Unassembled WGS sequence"/>
</dbReference>
<keyword evidence="5 6" id="KW-0482">Metalloprotease</keyword>